<comment type="caution">
    <text evidence="1">The sequence shown here is derived from an EMBL/GenBank/DDBJ whole genome shotgun (WGS) entry which is preliminary data.</text>
</comment>
<evidence type="ECO:0000313" key="2">
    <source>
        <dbReference type="Proteomes" id="UP001186974"/>
    </source>
</evidence>
<protein>
    <submittedName>
        <fullName evidence="1">Uncharacterized protein</fullName>
    </submittedName>
</protein>
<feature type="non-terminal residue" evidence="1">
    <location>
        <position position="272"/>
    </location>
</feature>
<name>A0ACC3DMC7_9PEZI</name>
<accession>A0ACC3DMC7</accession>
<gene>
    <name evidence="1" type="ORF">LTS18_009340</name>
</gene>
<dbReference type="EMBL" id="JAWDJW010002515">
    <property type="protein sequence ID" value="KAK3077776.1"/>
    <property type="molecule type" value="Genomic_DNA"/>
</dbReference>
<evidence type="ECO:0000313" key="1">
    <source>
        <dbReference type="EMBL" id="KAK3077776.1"/>
    </source>
</evidence>
<keyword evidence="2" id="KW-1185">Reference proteome</keyword>
<reference evidence="1" key="1">
    <citation type="submission" date="2024-09" db="EMBL/GenBank/DDBJ databases">
        <title>Black Yeasts Isolated from many extreme environments.</title>
        <authorList>
            <person name="Coleine C."/>
            <person name="Stajich J.E."/>
            <person name="Selbmann L."/>
        </authorList>
    </citation>
    <scope>NUCLEOTIDE SEQUENCE</scope>
    <source>
        <strain evidence="1">CCFEE 5737</strain>
    </source>
</reference>
<sequence length="272" mass="30589">MSTPEQSTSPANVASIRSSTAKPQRVLACAQCHQRKVKCDRKFPCANCVKSHAKCIPASTLAPRPRRRRFPERELLDRLRYYEGLLRKNNITFESLHEEASRLTPGKRPRHSDDGEKDPDHSEQSEAAIPSSALAKSETASKPKSFFQALNQRSRDTDDDSSDSVADTVREDTFEKAWDQLYHSSEHLLFGLRTTAVDLSSLHPEQVQIFKLWQVYLDNVDPLLKVTHTPTLQRRIIDAASDVASVKPTLAALMFSIYCVSILSLTNTECHA</sequence>
<organism evidence="1 2">
    <name type="scientific">Coniosporium uncinatum</name>
    <dbReference type="NCBI Taxonomy" id="93489"/>
    <lineage>
        <taxon>Eukaryota</taxon>
        <taxon>Fungi</taxon>
        <taxon>Dikarya</taxon>
        <taxon>Ascomycota</taxon>
        <taxon>Pezizomycotina</taxon>
        <taxon>Dothideomycetes</taxon>
        <taxon>Dothideomycetes incertae sedis</taxon>
        <taxon>Coniosporium</taxon>
    </lineage>
</organism>
<proteinExistence type="predicted"/>
<dbReference type="Proteomes" id="UP001186974">
    <property type="component" value="Unassembled WGS sequence"/>
</dbReference>